<reference evidence="4" key="1">
    <citation type="submission" date="2021-01" db="EMBL/GenBank/DDBJ databases">
        <authorList>
            <person name="Corre E."/>
            <person name="Pelletier E."/>
            <person name="Niang G."/>
            <person name="Scheremetjew M."/>
            <person name="Finn R."/>
            <person name="Kale V."/>
            <person name="Holt S."/>
            <person name="Cochrane G."/>
            <person name="Meng A."/>
            <person name="Brown T."/>
            <person name="Cohen L."/>
        </authorList>
    </citation>
    <scope>NUCLEOTIDE SEQUENCE</scope>
    <source>
        <strain evidence="4">CCMP1320</strain>
    </source>
</reference>
<feature type="domain" description="Glycosyl transferase CAP10" evidence="3">
    <location>
        <begin position="186"/>
        <end position="443"/>
    </location>
</feature>
<dbReference type="Pfam" id="PF05686">
    <property type="entry name" value="Glyco_transf_90"/>
    <property type="match status" value="1"/>
</dbReference>
<evidence type="ECO:0000256" key="1">
    <source>
        <dbReference type="ARBA" id="ARBA00010118"/>
    </source>
</evidence>
<name>A0A7S3VPM6_DUNTE</name>
<comment type="similarity">
    <text evidence="1">Belongs to the glycosyltransferase 90 family.</text>
</comment>
<dbReference type="PANTHER" id="PTHR12203">
    <property type="entry name" value="KDEL LYS-ASP-GLU-LEU CONTAINING - RELATED"/>
    <property type="match status" value="1"/>
</dbReference>
<proteinExistence type="inferred from homology"/>
<evidence type="ECO:0000259" key="3">
    <source>
        <dbReference type="SMART" id="SM00672"/>
    </source>
</evidence>
<keyword evidence="2" id="KW-0808">Transferase</keyword>
<organism evidence="4">
    <name type="scientific">Dunaliella tertiolecta</name>
    <name type="common">Green alga</name>
    <dbReference type="NCBI Taxonomy" id="3047"/>
    <lineage>
        <taxon>Eukaryota</taxon>
        <taxon>Viridiplantae</taxon>
        <taxon>Chlorophyta</taxon>
        <taxon>core chlorophytes</taxon>
        <taxon>Chlorophyceae</taxon>
        <taxon>CS clade</taxon>
        <taxon>Chlamydomonadales</taxon>
        <taxon>Dunaliellaceae</taxon>
        <taxon>Dunaliella</taxon>
    </lineage>
</organism>
<dbReference type="SMART" id="SM00672">
    <property type="entry name" value="CAP10"/>
    <property type="match status" value="1"/>
</dbReference>
<protein>
    <recommendedName>
        <fullName evidence="3">Glycosyl transferase CAP10 domain-containing protein</fullName>
    </recommendedName>
</protein>
<dbReference type="GO" id="GO:0016740">
    <property type="term" value="F:transferase activity"/>
    <property type="evidence" value="ECO:0007669"/>
    <property type="project" value="UniProtKB-KW"/>
</dbReference>
<dbReference type="EMBL" id="HBIP01023113">
    <property type="protein sequence ID" value="CAE0498772.1"/>
    <property type="molecule type" value="Transcribed_RNA"/>
</dbReference>
<dbReference type="InterPro" id="IPR006598">
    <property type="entry name" value="CAP10"/>
</dbReference>
<gene>
    <name evidence="4" type="ORF">DTER00134_LOCUS13845</name>
</gene>
<dbReference type="AlphaFoldDB" id="A0A7S3VPM6"/>
<evidence type="ECO:0000256" key="2">
    <source>
        <dbReference type="ARBA" id="ARBA00022679"/>
    </source>
</evidence>
<evidence type="ECO:0000313" key="4">
    <source>
        <dbReference type="EMBL" id="CAE0498772.1"/>
    </source>
</evidence>
<sequence length="480" mass="54932">MSELMEAKKLAHALQVWPRLLLFVCVLLTPTCLRAASGAVTPEHEARAQKLLQDNLRPTLAFWENLRAAHGGRKLSMQSFFKLVHANIGSRFTGVWGIKNNKVFQLDKEGELRYDKEQMIKESKPNRGAAESLKASLWLAIEDAPNYGVRLPDCVFVYNAADSPMCGHYSRVNCSDYTYAPTLSIMSLDPDIMRKLRPESAPKVYPDLLVPLFRYLGYSLYTTVGNASHHEAVLQRMGKGQDWTVANRVVPTKFSWEDKTSKLFFRGNKYCPHLRQVVCPRLFLTNLSIHNQDRLDILCGGLGQPYLDELREHGWPPRRYDAMPMWNKYKYLASLDGLAGSSRILPLLHSGSVVVRQQLSPYLEWFYKSLQPGVHYEEIFKVGPNGEVLIEDALELVDKLHADDAYAQRLAHNALEFAQTYLVREVMFLYLKGLLEAYLDLFDLKDMQEYLASVDDPGNPQLFKAQARAWKQDWRTVRLS</sequence>
<dbReference type="PANTHER" id="PTHR12203:SF35">
    <property type="entry name" value="PROTEIN O-GLUCOSYLTRANSFERASE 1"/>
    <property type="match status" value="1"/>
</dbReference>
<accession>A0A7S3VPM6</accession>
<dbReference type="InterPro" id="IPR051091">
    <property type="entry name" value="O-Glucosyltr/Glycosyltrsf_90"/>
</dbReference>